<evidence type="ECO:0000313" key="1">
    <source>
        <dbReference type="EMBL" id="KUK79427.1"/>
    </source>
</evidence>
<reference evidence="2" key="1">
    <citation type="journal article" date="2015" name="MBio">
        <title>Genome-Resolved Metagenomic Analysis Reveals Roles for Candidate Phyla and Other Microbial Community Members in Biogeochemical Transformations in Oil Reservoirs.</title>
        <authorList>
            <person name="Hu P."/>
            <person name="Tom L."/>
            <person name="Singh A."/>
            <person name="Thomas B.C."/>
            <person name="Baker B.J."/>
            <person name="Piceno Y.M."/>
            <person name="Andersen G.L."/>
            <person name="Banfield J.F."/>
        </authorList>
    </citation>
    <scope>NUCLEOTIDE SEQUENCE [LARGE SCALE GENOMIC DNA]</scope>
</reference>
<evidence type="ECO:0000313" key="2">
    <source>
        <dbReference type="Proteomes" id="UP000054092"/>
    </source>
</evidence>
<dbReference type="Proteomes" id="UP000054092">
    <property type="component" value="Unassembled WGS sequence"/>
</dbReference>
<dbReference type="AlphaFoldDB" id="A0A101HM77"/>
<accession>A0A101HM77</accession>
<dbReference type="EMBL" id="LGGP01000263">
    <property type="protein sequence ID" value="KUK79427.1"/>
    <property type="molecule type" value="Genomic_DNA"/>
</dbReference>
<gene>
    <name evidence="1" type="ORF">XD94_1382</name>
</gene>
<dbReference type="PATRIC" id="fig|1184387.3.peg.1845"/>
<protein>
    <submittedName>
        <fullName evidence="1">Uncharacterized protein</fullName>
    </submittedName>
</protein>
<comment type="caution">
    <text evidence="1">The sequence shown here is derived from an EMBL/GenBank/DDBJ whole genome shotgun (WGS) entry which is preliminary data.</text>
</comment>
<organism evidence="1 2">
    <name type="scientific">Mesotoga prima</name>
    <dbReference type="NCBI Taxonomy" id="1184387"/>
    <lineage>
        <taxon>Bacteria</taxon>
        <taxon>Thermotogati</taxon>
        <taxon>Thermotogota</taxon>
        <taxon>Thermotogae</taxon>
        <taxon>Kosmotogales</taxon>
        <taxon>Kosmotogaceae</taxon>
        <taxon>Mesotoga</taxon>
    </lineage>
</organism>
<name>A0A101HM77_9BACT</name>
<proteinExistence type="predicted"/>
<sequence length="46" mass="4820">MLAGSLSGLVDGGSPSRRKVVGFRGAWKSILLRGVLVVAANLSFFE</sequence>